<dbReference type="InterPro" id="IPR050904">
    <property type="entry name" value="Adhesion/Biosynth-related"/>
</dbReference>
<dbReference type="Gene3D" id="2.30.180.10">
    <property type="entry name" value="FAS1 domain"/>
    <property type="match status" value="1"/>
</dbReference>
<evidence type="ECO:0000313" key="3">
    <source>
        <dbReference type="EMBL" id="GEQ85927.1"/>
    </source>
</evidence>
<accession>A0A5J4FTR0</accession>
<dbReference type="PANTHER" id="PTHR10900:SF77">
    <property type="entry name" value="FI19380P1"/>
    <property type="match status" value="1"/>
</dbReference>
<evidence type="ECO:0000313" key="4">
    <source>
        <dbReference type="Proteomes" id="UP000326994"/>
    </source>
</evidence>
<gene>
    <name evidence="3" type="ORF">ULMS_14350</name>
</gene>
<keyword evidence="4" id="KW-1185">Reference proteome</keyword>
<dbReference type="AlphaFoldDB" id="A0A5J4FTR0"/>
<dbReference type="InterPro" id="IPR036378">
    <property type="entry name" value="FAS1_dom_sf"/>
</dbReference>
<dbReference type="SUPFAM" id="SSF82153">
    <property type="entry name" value="FAS1 domain"/>
    <property type="match status" value="1"/>
</dbReference>
<name>A0A5J4FTR0_9FLAO</name>
<dbReference type="PROSITE" id="PS50213">
    <property type="entry name" value="FAS1"/>
    <property type="match status" value="1"/>
</dbReference>
<organism evidence="3 4">
    <name type="scientific">Patiriisocius marinistellae</name>
    <dbReference type="NCBI Taxonomy" id="2494560"/>
    <lineage>
        <taxon>Bacteria</taxon>
        <taxon>Pseudomonadati</taxon>
        <taxon>Bacteroidota</taxon>
        <taxon>Flavobacteriia</taxon>
        <taxon>Flavobacteriales</taxon>
        <taxon>Flavobacteriaceae</taxon>
        <taxon>Patiriisocius</taxon>
    </lineage>
</organism>
<dbReference type="FunFam" id="2.30.180.10:FF:000032">
    <property type="entry name" value="Fasciclin domain-containing protein, putative"/>
    <property type="match status" value="1"/>
</dbReference>
<keyword evidence="1" id="KW-0175">Coiled coil</keyword>
<feature type="domain" description="FAS1" evidence="2">
    <location>
        <begin position="67"/>
        <end position="211"/>
    </location>
</feature>
<dbReference type="InterPro" id="IPR000782">
    <property type="entry name" value="FAS1_domain"/>
</dbReference>
<dbReference type="Pfam" id="PF02469">
    <property type="entry name" value="Fasciclin"/>
    <property type="match status" value="1"/>
</dbReference>
<evidence type="ECO:0000259" key="2">
    <source>
        <dbReference type="PROSITE" id="PS50213"/>
    </source>
</evidence>
<dbReference type="SMART" id="SM00554">
    <property type="entry name" value="FAS1"/>
    <property type="match status" value="1"/>
</dbReference>
<dbReference type="PROSITE" id="PS51257">
    <property type="entry name" value="PROKAR_LIPOPROTEIN"/>
    <property type="match status" value="1"/>
</dbReference>
<comment type="caution">
    <text evidence="3">The sequence shown here is derived from an EMBL/GenBank/DDBJ whole genome shotgun (WGS) entry which is preliminary data.</text>
</comment>
<dbReference type="PANTHER" id="PTHR10900">
    <property type="entry name" value="PERIOSTIN-RELATED"/>
    <property type="match status" value="1"/>
</dbReference>
<protein>
    <recommendedName>
        <fullName evidence="2">FAS1 domain-containing protein</fullName>
    </recommendedName>
</protein>
<dbReference type="EMBL" id="BKCF01000002">
    <property type="protein sequence ID" value="GEQ85927.1"/>
    <property type="molecule type" value="Genomic_DNA"/>
</dbReference>
<feature type="coiled-coil region" evidence="1">
    <location>
        <begin position="29"/>
        <end position="63"/>
    </location>
</feature>
<proteinExistence type="predicted"/>
<reference evidence="3 4" key="1">
    <citation type="submission" date="2019-08" db="EMBL/GenBank/DDBJ databases">
        <title>Ulvibacter marinistellae sp. nov., isolated from a starfish, Patiria pectinifera.</title>
        <authorList>
            <person name="Kawano K."/>
            <person name="Ushijima N."/>
            <person name="Kihara M."/>
            <person name="Itoh H."/>
        </authorList>
    </citation>
    <scope>NUCLEOTIDE SEQUENCE [LARGE SCALE GENOMIC DNA]</scope>
    <source>
        <strain evidence="3 4">KK4</strain>
    </source>
</reference>
<sequence>MLNTKQTNIMKMSKMFVSIAVVGLLFASCDDTKKKEAEAKAEAEKMEMEAKAQAEEVEKMAKMEFEKNTIAAVAMGNENFTTLVTALKQAGLAQTFMAEGEYTVFAPTNDAFAKVPQATLDNLMKDENKAKLQNLLKYHVVKGEFMAPAVMKAIKDNNNAYNVTTLAGQNITLMEKDGKVMIKDATGKTATVVMADVDASNGVIHAIDTVIMPKG</sequence>
<dbReference type="Proteomes" id="UP000326994">
    <property type="component" value="Unassembled WGS sequence"/>
</dbReference>
<evidence type="ECO:0000256" key="1">
    <source>
        <dbReference type="SAM" id="Coils"/>
    </source>
</evidence>